<organism evidence="1 2">
    <name type="scientific">Alkalimonas amylolytica</name>
    <dbReference type="NCBI Taxonomy" id="152573"/>
    <lineage>
        <taxon>Bacteria</taxon>
        <taxon>Pseudomonadati</taxon>
        <taxon>Pseudomonadota</taxon>
        <taxon>Gammaproteobacteria</taxon>
        <taxon>Alkalimonas</taxon>
    </lineage>
</organism>
<dbReference type="STRING" id="152573.SAMN04488051_103122"/>
<dbReference type="EMBL" id="FNRM01000003">
    <property type="protein sequence ID" value="SEA41755.1"/>
    <property type="molecule type" value="Genomic_DNA"/>
</dbReference>
<reference evidence="1 2" key="1">
    <citation type="submission" date="2016-10" db="EMBL/GenBank/DDBJ databases">
        <authorList>
            <person name="de Groot N.N."/>
        </authorList>
    </citation>
    <scope>NUCLEOTIDE SEQUENCE [LARGE SCALE GENOMIC DNA]</scope>
    <source>
        <strain evidence="1 2">CGMCC 1.3430</strain>
    </source>
</reference>
<dbReference type="AlphaFoldDB" id="A0A1H4B0Q8"/>
<sequence>MKLDKAKKRIAKQIKKGFDGYPQITLAYFGTTAKGSNTPDCATEVVVSFVAEAGAAAQEQRFASSVDVREDEAIQSVLVKIIERAKARTVTEIAGVATRKP</sequence>
<proteinExistence type="predicted"/>
<dbReference type="Proteomes" id="UP000198773">
    <property type="component" value="Unassembled WGS sequence"/>
</dbReference>
<keyword evidence="2" id="KW-1185">Reference proteome</keyword>
<gene>
    <name evidence="1" type="ORF">SAMN04488051_103122</name>
</gene>
<evidence type="ECO:0000313" key="1">
    <source>
        <dbReference type="EMBL" id="SEA41755.1"/>
    </source>
</evidence>
<evidence type="ECO:0000313" key="2">
    <source>
        <dbReference type="Proteomes" id="UP000198773"/>
    </source>
</evidence>
<accession>A0A1H4B0Q8</accession>
<protein>
    <submittedName>
        <fullName evidence="1">Uncharacterized protein</fullName>
    </submittedName>
</protein>
<dbReference type="RefSeq" id="WP_091341320.1">
    <property type="nucleotide sequence ID" value="NZ_FNRM01000003.1"/>
</dbReference>
<name>A0A1H4B0Q8_ALKAM</name>
<dbReference type="OrthoDB" id="5770315at2"/>